<dbReference type="SFLD" id="SFLDS00001">
    <property type="entry name" value="Enolase"/>
    <property type="match status" value="1"/>
</dbReference>
<dbReference type="SMART" id="SM00922">
    <property type="entry name" value="MR_MLE"/>
    <property type="match status" value="1"/>
</dbReference>
<evidence type="ECO:0000313" key="4">
    <source>
        <dbReference type="EMBL" id="PZP89155.1"/>
    </source>
</evidence>
<organism evidence="4 5">
    <name type="scientific">Lawsonella clevelandensis</name>
    <dbReference type="NCBI Taxonomy" id="1528099"/>
    <lineage>
        <taxon>Bacteria</taxon>
        <taxon>Bacillati</taxon>
        <taxon>Actinomycetota</taxon>
        <taxon>Actinomycetes</taxon>
        <taxon>Mycobacteriales</taxon>
        <taxon>Lawsonellaceae</taxon>
        <taxon>Lawsonella</taxon>
    </lineage>
</organism>
<keyword evidence="1" id="KW-0474">Menaquinone biosynthesis</keyword>
<evidence type="ECO:0000256" key="1">
    <source>
        <dbReference type="ARBA" id="ARBA00022428"/>
    </source>
</evidence>
<dbReference type="PANTHER" id="PTHR48073:SF2">
    <property type="entry name" value="O-SUCCINYLBENZOATE SYNTHASE"/>
    <property type="match status" value="1"/>
</dbReference>
<gene>
    <name evidence="4" type="ORF">DI579_04505</name>
</gene>
<feature type="domain" description="Mandelate racemase/muconate lactonizing enzyme C-terminal" evidence="3">
    <location>
        <begin position="106"/>
        <end position="209"/>
    </location>
</feature>
<evidence type="ECO:0000259" key="3">
    <source>
        <dbReference type="SMART" id="SM00922"/>
    </source>
</evidence>
<dbReference type="SUPFAM" id="SSF51604">
    <property type="entry name" value="Enolase C-terminal domain-like"/>
    <property type="match status" value="1"/>
</dbReference>
<dbReference type="Gene3D" id="3.20.20.120">
    <property type="entry name" value="Enolase-like C-terminal domain"/>
    <property type="match status" value="1"/>
</dbReference>
<evidence type="ECO:0000256" key="2">
    <source>
        <dbReference type="ARBA" id="ARBA00022723"/>
    </source>
</evidence>
<dbReference type="PANTHER" id="PTHR48073">
    <property type="entry name" value="O-SUCCINYLBENZOATE SYNTHASE-RELATED"/>
    <property type="match status" value="1"/>
</dbReference>
<dbReference type="InterPro" id="IPR029065">
    <property type="entry name" value="Enolase_C-like"/>
</dbReference>
<dbReference type="GO" id="GO:0009234">
    <property type="term" value="P:menaquinone biosynthetic process"/>
    <property type="evidence" value="ECO:0007669"/>
    <property type="project" value="UniProtKB-KW"/>
</dbReference>
<dbReference type="NCBIfam" id="NF002782">
    <property type="entry name" value="PRK02901.1"/>
    <property type="match status" value="1"/>
</dbReference>
<keyword evidence="2" id="KW-0479">Metal-binding</keyword>
<dbReference type="AlphaFoldDB" id="A0A2W5IAL0"/>
<reference evidence="4 5" key="1">
    <citation type="submission" date="2017-08" db="EMBL/GenBank/DDBJ databases">
        <title>Infants hospitalized years apart are colonized by the same room-sourced microbial strains.</title>
        <authorList>
            <person name="Brooks B."/>
            <person name="Olm M.R."/>
            <person name="Firek B.A."/>
            <person name="Baker R."/>
            <person name="Thomas B.C."/>
            <person name="Morowitz M.J."/>
            <person name="Banfield J.F."/>
        </authorList>
    </citation>
    <scope>NUCLEOTIDE SEQUENCE [LARGE SCALE GENOMIC DNA]</scope>
    <source>
        <strain evidence="4">S2_006_000_R1_57</strain>
    </source>
</reference>
<dbReference type="EMBL" id="QFOZ01000004">
    <property type="protein sequence ID" value="PZP89155.1"/>
    <property type="molecule type" value="Genomic_DNA"/>
</dbReference>
<dbReference type="Pfam" id="PF13378">
    <property type="entry name" value="MR_MLE_C"/>
    <property type="match status" value="1"/>
</dbReference>
<dbReference type="InterPro" id="IPR013342">
    <property type="entry name" value="Mandelate_racemase_C"/>
</dbReference>
<dbReference type="SFLD" id="SFLDG00180">
    <property type="entry name" value="muconate_cycloisomerase"/>
    <property type="match status" value="1"/>
</dbReference>
<accession>A0A2W5IAL0</accession>
<name>A0A2W5IAL0_9ACTN</name>
<sequence length="352" mass="38091">MSASVSRDPSSPSVSLPSLEELQERAVVVTLPMRVKFRGITHREILLLNGPAGWGEFSAFPEYDDAEAARWLACGMEMAWQGPPAAVRDRIPVNGTIPALNVITQQGVIRRLVHDFAGVHTFKVKVAEAGQTWADDVARVALVHRLAPTARIRVDANMGWTVCEAQEILPRIVEAAGGEEFFDYAEQPCRTVPELVELHDSLAGSIPLAADESIRRASDPLRVIQAGAVDRVVVKAAPLGGPRQLLHLSSHIPYPLTVSSALDSAVGMNAGIAAAAALPHVAACGLGTGHFFVTDVCEAHTLVDGSLPYRMATPDPARLVELRAPAKREQWWRERLERCYSRAVLLTRSATS</sequence>
<dbReference type="Pfam" id="PF18374">
    <property type="entry name" value="Enolase_like_N"/>
    <property type="match status" value="1"/>
</dbReference>
<dbReference type="SFLD" id="SFLDF00009">
    <property type="entry name" value="o-succinylbenzoate_synthase"/>
    <property type="match status" value="1"/>
</dbReference>
<dbReference type="CDD" id="cd03320">
    <property type="entry name" value="OSBS"/>
    <property type="match status" value="1"/>
</dbReference>
<dbReference type="RefSeq" id="WP_290595862.1">
    <property type="nucleotide sequence ID" value="NZ_CAKZIO010000004.1"/>
</dbReference>
<protein>
    <submittedName>
        <fullName evidence="4">O-succinylbenzoate synthase</fullName>
    </submittedName>
</protein>
<comment type="caution">
    <text evidence="4">The sequence shown here is derived from an EMBL/GenBank/DDBJ whole genome shotgun (WGS) entry which is preliminary data.</text>
</comment>
<dbReference type="GO" id="GO:0046872">
    <property type="term" value="F:metal ion binding"/>
    <property type="evidence" value="ECO:0007669"/>
    <property type="project" value="UniProtKB-KW"/>
</dbReference>
<dbReference type="InterPro" id="IPR036849">
    <property type="entry name" value="Enolase-like_C_sf"/>
</dbReference>
<evidence type="ECO:0000313" key="5">
    <source>
        <dbReference type="Proteomes" id="UP000248606"/>
    </source>
</evidence>
<dbReference type="Proteomes" id="UP000248606">
    <property type="component" value="Unassembled WGS sequence"/>
</dbReference>
<proteinExistence type="predicted"/>